<dbReference type="InterPro" id="IPR001005">
    <property type="entry name" value="SANT/Myb"/>
</dbReference>
<feature type="domain" description="HTH myb-type" evidence="3">
    <location>
        <begin position="13"/>
        <end position="72"/>
    </location>
</feature>
<reference evidence="4 5" key="1">
    <citation type="submission" date="2024-03" db="EMBL/GenBank/DDBJ databases">
        <title>A high-quality draft genome sequence of Diaporthe vaccinii, a causative agent of upright dieback and viscid rot disease in cranberry plants.</title>
        <authorList>
            <person name="Sarrasin M."/>
            <person name="Lang B.F."/>
            <person name="Burger G."/>
        </authorList>
    </citation>
    <scope>NUCLEOTIDE SEQUENCE [LARGE SCALE GENOMIC DNA]</scope>
    <source>
        <strain evidence="4 5">IS7</strain>
    </source>
</reference>
<dbReference type="SUPFAM" id="SSF46689">
    <property type="entry name" value="Homeodomain-like"/>
    <property type="match status" value="1"/>
</dbReference>
<dbReference type="EMBL" id="JBAWTH010000057">
    <property type="protein sequence ID" value="KAL2281453.1"/>
    <property type="molecule type" value="Genomic_DNA"/>
</dbReference>
<dbReference type="PROSITE" id="PS50090">
    <property type="entry name" value="MYB_LIKE"/>
    <property type="match status" value="1"/>
</dbReference>
<dbReference type="CDD" id="cd00167">
    <property type="entry name" value="SANT"/>
    <property type="match status" value="2"/>
</dbReference>
<gene>
    <name evidence="4" type="ORF">FJTKL_11616</name>
</gene>
<accession>A0ABR4EG77</accession>
<dbReference type="Proteomes" id="UP001600888">
    <property type="component" value="Unassembled WGS sequence"/>
</dbReference>
<feature type="compositionally biased region" description="Polar residues" evidence="1">
    <location>
        <begin position="143"/>
        <end position="161"/>
    </location>
</feature>
<dbReference type="InterPro" id="IPR009057">
    <property type="entry name" value="Homeodomain-like_sf"/>
</dbReference>
<dbReference type="SMART" id="SM00717">
    <property type="entry name" value="SANT"/>
    <property type="match status" value="2"/>
</dbReference>
<feature type="compositionally biased region" description="Polar residues" evidence="1">
    <location>
        <begin position="316"/>
        <end position="330"/>
    </location>
</feature>
<dbReference type="Pfam" id="PF13921">
    <property type="entry name" value="Myb_DNA-bind_6"/>
    <property type="match status" value="1"/>
</dbReference>
<keyword evidence="5" id="KW-1185">Reference proteome</keyword>
<dbReference type="InterPro" id="IPR050560">
    <property type="entry name" value="MYB_TF"/>
</dbReference>
<sequence>MASFGTMNQGPGRPRKQGGPWTTNENDRLTGLVNQYTAQRAQIHWVEIARAHGTRDAKQCRERWDNHLKPGLNREKINESEGQKLLQWVAEHGKHWAPLGRRFNRPENMVKNYFYQEHKKSERGITKHRRHGSRHRALHDRLSSSVPMSRDNSASSSLQAYRGSSVSPVYASVPNDYDNHRAPVQYYQHWVPYDHSSRRNSEVSVMTNPPSLTPDHGSPAESPRAGAEIPYPLWHYTFPPPHHPQPIEIPLPSNYFADGAGHKRSNSASSYGSFSMAHPHSPTFLPIRTGPLDRQRQPPAQAPTTATPAFSDRRPTQPSMPRNSEQAPSNSRKDSDARMSLSHILESPEKLETKTPYYST</sequence>
<evidence type="ECO:0000256" key="1">
    <source>
        <dbReference type="SAM" id="MobiDB-lite"/>
    </source>
</evidence>
<feature type="region of interest" description="Disordered" evidence="1">
    <location>
        <begin position="1"/>
        <end position="25"/>
    </location>
</feature>
<protein>
    <submittedName>
        <fullName evidence="4">Uncharacterized protein</fullName>
    </submittedName>
</protein>
<evidence type="ECO:0000259" key="2">
    <source>
        <dbReference type="PROSITE" id="PS50090"/>
    </source>
</evidence>
<evidence type="ECO:0000313" key="5">
    <source>
        <dbReference type="Proteomes" id="UP001600888"/>
    </source>
</evidence>
<dbReference type="PANTHER" id="PTHR45614">
    <property type="entry name" value="MYB PROTEIN-RELATED"/>
    <property type="match status" value="1"/>
</dbReference>
<dbReference type="Gene3D" id="1.10.10.60">
    <property type="entry name" value="Homeodomain-like"/>
    <property type="match status" value="1"/>
</dbReference>
<evidence type="ECO:0000313" key="4">
    <source>
        <dbReference type="EMBL" id="KAL2281453.1"/>
    </source>
</evidence>
<dbReference type="PROSITE" id="PS51294">
    <property type="entry name" value="HTH_MYB"/>
    <property type="match status" value="1"/>
</dbReference>
<evidence type="ECO:0000259" key="3">
    <source>
        <dbReference type="PROSITE" id="PS51294"/>
    </source>
</evidence>
<dbReference type="InterPro" id="IPR017930">
    <property type="entry name" value="Myb_dom"/>
</dbReference>
<comment type="caution">
    <text evidence="4">The sequence shown here is derived from an EMBL/GenBank/DDBJ whole genome shotgun (WGS) entry which is preliminary data.</text>
</comment>
<feature type="compositionally biased region" description="Basic residues" evidence="1">
    <location>
        <begin position="126"/>
        <end position="138"/>
    </location>
</feature>
<organism evidence="4 5">
    <name type="scientific">Diaporthe vaccinii</name>
    <dbReference type="NCBI Taxonomy" id="105482"/>
    <lineage>
        <taxon>Eukaryota</taxon>
        <taxon>Fungi</taxon>
        <taxon>Dikarya</taxon>
        <taxon>Ascomycota</taxon>
        <taxon>Pezizomycotina</taxon>
        <taxon>Sordariomycetes</taxon>
        <taxon>Sordariomycetidae</taxon>
        <taxon>Diaporthales</taxon>
        <taxon>Diaporthaceae</taxon>
        <taxon>Diaporthe</taxon>
        <taxon>Diaporthe eres species complex</taxon>
    </lineage>
</organism>
<name>A0ABR4EG77_9PEZI</name>
<feature type="region of interest" description="Disordered" evidence="1">
    <location>
        <begin position="121"/>
        <end position="161"/>
    </location>
</feature>
<feature type="compositionally biased region" description="Low complexity" evidence="1">
    <location>
        <begin position="297"/>
        <end position="309"/>
    </location>
</feature>
<feature type="region of interest" description="Disordered" evidence="1">
    <location>
        <begin position="262"/>
        <end position="360"/>
    </location>
</feature>
<proteinExistence type="predicted"/>
<feature type="compositionally biased region" description="Low complexity" evidence="1">
    <location>
        <begin position="9"/>
        <end position="20"/>
    </location>
</feature>
<feature type="domain" description="Myb-like" evidence="2">
    <location>
        <begin position="13"/>
        <end position="68"/>
    </location>
</feature>
<dbReference type="PANTHER" id="PTHR45614:SF25">
    <property type="entry name" value="MYB PROTEIN"/>
    <property type="match status" value="1"/>
</dbReference>
<feature type="region of interest" description="Disordered" evidence="1">
    <location>
        <begin position="201"/>
        <end position="226"/>
    </location>
</feature>